<protein>
    <submittedName>
        <fullName evidence="2">K(+)-transporting ATPase subunit F</fullName>
    </submittedName>
</protein>
<dbReference type="GO" id="GO:0008556">
    <property type="term" value="F:P-type potassium transmembrane transporter activity"/>
    <property type="evidence" value="ECO:0007669"/>
    <property type="project" value="InterPro"/>
</dbReference>
<keyword evidence="1" id="KW-1133">Transmembrane helix</keyword>
<dbReference type="NCBIfam" id="TIGR02115">
    <property type="entry name" value="potass_kdpF"/>
    <property type="match status" value="1"/>
</dbReference>
<evidence type="ECO:0000256" key="1">
    <source>
        <dbReference type="SAM" id="Phobius"/>
    </source>
</evidence>
<comment type="caution">
    <text evidence="2">The sequence shown here is derived from an EMBL/GenBank/DDBJ whole genome shotgun (WGS) entry which is preliminary data.</text>
</comment>
<dbReference type="Pfam" id="PF09604">
    <property type="entry name" value="Potass_KdpF"/>
    <property type="match status" value="1"/>
</dbReference>
<dbReference type="InterPro" id="IPR011726">
    <property type="entry name" value="KdpF"/>
</dbReference>
<keyword evidence="3" id="KW-1185">Reference proteome</keyword>
<proteinExistence type="predicted"/>
<sequence>MLLDYILGGGVTIFLTAYLIYALIRPERF</sequence>
<keyword evidence="1" id="KW-0812">Transmembrane</keyword>
<dbReference type="EMBL" id="PCDP01000039">
    <property type="protein sequence ID" value="PZM11522.1"/>
    <property type="molecule type" value="Genomic_DNA"/>
</dbReference>
<accession>A0A2W4CEM3</accession>
<organism evidence="2 3">
    <name type="scientific">Rhizobium tubonense</name>
    <dbReference type="NCBI Taxonomy" id="484088"/>
    <lineage>
        <taxon>Bacteria</taxon>
        <taxon>Pseudomonadati</taxon>
        <taxon>Pseudomonadota</taxon>
        <taxon>Alphaproteobacteria</taxon>
        <taxon>Hyphomicrobiales</taxon>
        <taxon>Rhizobiaceae</taxon>
        <taxon>Rhizobium/Agrobacterium group</taxon>
        <taxon>Rhizobium</taxon>
    </lineage>
</organism>
<dbReference type="Proteomes" id="UP000248925">
    <property type="component" value="Unassembled WGS sequence"/>
</dbReference>
<name>A0A2W4CEM3_9HYPH</name>
<dbReference type="GO" id="GO:0005886">
    <property type="term" value="C:plasma membrane"/>
    <property type="evidence" value="ECO:0007669"/>
    <property type="project" value="InterPro"/>
</dbReference>
<keyword evidence="1" id="KW-0472">Membrane</keyword>
<dbReference type="AlphaFoldDB" id="A0A2W4CEM3"/>
<evidence type="ECO:0000313" key="2">
    <source>
        <dbReference type="EMBL" id="PZM11522.1"/>
    </source>
</evidence>
<reference evidence="2 3" key="1">
    <citation type="journal article" date="2018" name="Sci. Rep.">
        <title>Rhizobium tumorigenes sp. nov., a novel plant tumorigenic bacterium isolated from cane gall tumors on thornless blackberry.</title>
        <authorList>
            <person name="Kuzmanovi N."/>
            <person name="Smalla K."/>
            <person name="Gronow S."/>
            <person name="PuBawska J."/>
        </authorList>
    </citation>
    <scope>NUCLEOTIDE SEQUENCE [LARGE SCALE GENOMIC DNA]</scope>
    <source>
        <strain evidence="2 3">CCBAU 85046</strain>
    </source>
</reference>
<evidence type="ECO:0000313" key="3">
    <source>
        <dbReference type="Proteomes" id="UP000248925"/>
    </source>
</evidence>
<dbReference type="GeneID" id="86852045"/>
<gene>
    <name evidence="2" type="primary">kdpF</name>
    <name evidence="2" type="ORF">CPY51_20035</name>
</gene>
<dbReference type="RefSeq" id="WP_007691771.1">
    <property type="nucleotide sequence ID" value="NZ_PCDP01000039.1"/>
</dbReference>
<feature type="transmembrane region" description="Helical" evidence="1">
    <location>
        <begin position="6"/>
        <end position="24"/>
    </location>
</feature>